<evidence type="ECO:0000256" key="4">
    <source>
        <dbReference type="ARBA" id="ARBA00022723"/>
    </source>
</evidence>
<keyword evidence="10" id="KW-0472">Membrane</keyword>
<evidence type="ECO:0000313" key="12">
    <source>
        <dbReference type="Proteomes" id="UP000037122"/>
    </source>
</evidence>
<evidence type="ECO:0000256" key="10">
    <source>
        <dbReference type="SAM" id="Phobius"/>
    </source>
</evidence>
<dbReference type="EMBL" id="LGST01000025">
    <property type="protein sequence ID" value="KND99348.1"/>
    <property type="molecule type" value="Genomic_DNA"/>
</dbReference>
<dbReference type="PROSITE" id="PS00086">
    <property type="entry name" value="CYTOCHROME_P450"/>
    <property type="match status" value="1"/>
</dbReference>
<dbReference type="InterPro" id="IPR002402">
    <property type="entry name" value="Cyt_P450_E_grp-II"/>
</dbReference>
<dbReference type="PANTHER" id="PTHR24287:SF1">
    <property type="entry name" value="P450, PUTATIVE (EUROFUNG)-RELATED"/>
    <property type="match status" value="1"/>
</dbReference>
<keyword evidence="5 9" id="KW-0560">Oxidoreductase</keyword>
<comment type="caution">
    <text evidence="11">The sequence shown here is derived from an EMBL/GenBank/DDBJ whole genome shotgun (WGS) entry which is preliminary data.</text>
</comment>
<dbReference type="InterPro" id="IPR047146">
    <property type="entry name" value="Cyt_P450_E_CYP52_fungi"/>
</dbReference>
<accession>A0A0L0NZ80</accession>
<dbReference type="VEuPathDB" id="FungiDB:B9J08_004478"/>
<dbReference type="VEuPathDB" id="FungiDB:QG37_03895"/>
<evidence type="ECO:0000256" key="2">
    <source>
        <dbReference type="ARBA" id="ARBA00010617"/>
    </source>
</evidence>
<dbReference type="InterPro" id="IPR001128">
    <property type="entry name" value="Cyt_P450"/>
</dbReference>
<reference evidence="12" key="1">
    <citation type="journal article" date="2015" name="BMC Genomics">
        <title>Draft genome of a commonly misdiagnosed multidrug resistant pathogen Candida auris.</title>
        <authorList>
            <person name="Chatterjee S."/>
            <person name="Alampalli S.V."/>
            <person name="Nageshan R.K."/>
            <person name="Chettiar S.T."/>
            <person name="Joshi S."/>
            <person name="Tatu U.S."/>
        </authorList>
    </citation>
    <scope>NUCLEOTIDE SEQUENCE [LARGE SCALE GENOMIC DNA]</scope>
    <source>
        <strain evidence="12">6684</strain>
    </source>
</reference>
<keyword evidence="7 9" id="KW-0503">Monooxygenase</keyword>
<sequence length="515" mass="58680">MLSGDFPALPWWAWALLAVLVYTVGTNTSYYVRSRRLGASSAPFLNDHFYGFWFTKEILRRRKTGEMPEMFQEMYKKVKRDSLLFRTTGNLRYCTRDPENIKAVLGTQFNDFSLGLRHKQFKVVLGDGIFTLDGAGWKHSRAMLRPQFAREQVSHVTMLEPHVQQVIRRIRATGGAKFDIQPLFFKLTIDSGTEFLFGESCSSLQDDIVDYSQLTGPAEMGEFPKAFNLSQLYLLMRMGFLQLYFLLNTPEFRKSNKIVHGFADYYVNKALNATDEEIEKGSQGGYVFLYELVKQTRNPKVLRDQCLNILVAARDTTAGLLSFVFFELARNPAIFNKLRSEIVDAFGEGESADLSKMTFESLKRLEYLKWVLNETLRLYPSVPQNSRLATRDTTLPRGGGPDGNDPVFIPKGEVVVYTVYSMHRNPAIYGEDAHIFRPERWGEPDLKKVGWGFLPFNGGPRICLGQQFALTEASYVTVRLLQNFSRILSFDEPGDPKKNTHLTMSLLNGANISLS</sequence>
<keyword evidence="4 8" id="KW-0479">Metal-binding</keyword>
<evidence type="ECO:0000256" key="9">
    <source>
        <dbReference type="RuleBase" id="RU000461"/>
    </source>
</evidence>
<evidence type="ECO:0000256" key="5">
    <source>
        <dbReference type="ARBA" id="ARBA00023002"/>
    </source>
</evidence>
<evidence type="ECO:0000256" key="7">
    <source>
        <dbReference type="ARBA" id="ARBA00023033"/>
    </source>
</evidence>
<gene>
    <name evidence="11" type="ORF">QG37_03895</name>
</gene>
<dbReference type="VEuPathDB" id="FungiDB:CJJ09_004482"/>
<dbReference type="InterPro" id="IPR002974">
    <property type="entry name" value="Cyt_P450_E_CYP52_ascomycetes"/>
</dbReference>
<dbReference type="InterPro" id="IPR017972">
    <property type="entry name" value="Cyt_P450_CS"/>
</dbReference>
<dbReference type="VEuPathDB" id="FungiDB:CJJ07_004059"/>
<dbReference type="Pfam" id="PF00067">
    <property type="entry name" value="p450"/>
    <property type="match status" value="1"/>
</dbReference>
<organism evidence="11 12">
    <name type="scientific">Candidozyma auris</name>
    <name type="common">Yeast</name>
    <name type="synonym">Candida auris</name>
    <dbReference type="NCBI Taxonomy" id="498019"/>
    <lineage>
        <taxon>Eukaryota</taxon>
        <taxon>Fungi</taxon>
        <taxon>Dikarya</taxon>
        <taxon>Ascomycota</taxon>
        <taxon>Saccharomycotina</taxon>
        <taxon>Pichiomycetes</taxon>
        <taxon>Metschnikowiaceae</taxon>
        <taxon>Candidozyma</taxon>
    </lineage>
</organism>
<dbReference type="PRINTS" id="PR00464">
    <property type="entry name" value="EP450II"/>
</dbReference>
<feature type="transmembrane region" description="Helical" evidence="10">
    <location>
        <begin position="12"/>
        <end position="32"/>
    </location>
</feature>
<dbReference type="GO" id="GO:0020037">
    <property type="term" value="F:heme binding"/>
    <property type="evidence" value="ECO:0007669"/>
    <property type="project" value="InterPro"/>
</dbReference>
<evidence type="ECO:0000256" key="8">
    <source>
        <dbReference type="PIRSR" id="PIRSR602402-1"/>
    </source>
</evidence>
<dbReference type="VEuPathDB" id="FungiDB:CJI96_0004672"/>
<evidence type="ECO:0008006" key="13">
    <source>
        <dbReference type="Google" id="ProtNLM"/>
    </source>
</evidence>
<dbReference type="GO" id="GO:0005506">
    <property type="term" value="F:iron ion binding"/>
    <property type="evidence" value="ECO:0007669"/>
    <property type="project" value="InterPro"/>
</dbReference>
<proteinExistence type="inferred from homology"/>
<name>A0A0L0NZ80_CANAR</name>
<dbReference type="PANTHER" id="PTHR24287">
    <property type="entry name" value="P450, PUTATIVE (EUROFUNG)-RELATED"/>
    <property type="match status" value="1"/>
</dbReference>
<protein>
    <recommendedName>
        <fullName evidence="13">Cytochrome P450</fullName>
    </recommendedName>
</protein>
<keyword evidence="10" id="KW-0812">Transmembrane</keyword>
<evidence type="ECO:0000256" key="6">
    <source>
        <dbReference type="ARBA" id="ARBA00023004"/>
    </source>
</evidence>
<dbReference type="Gene3D" id="1.10.630.10">
    <property type="entry name" value="Cytochrome P450"/>
    <property type="match status" value="1"/>
</dbReference>
<feature type="binding site" description="axial binding residue" evidence="8">
    <location>
        <position position="463"/>
    </location>
    <ligand>
        <name>heme</name>
        <dbReference type="ChEBI" id="CHEBI:30413"/>
    </ligand>
    <ligandPart>
        <name>Fe</name>
        <dbReference type="ChEBI" id="CHEBI:18248"/>
    </ligandPart>
</feature>
<dbReference type="VEuPathDB" id="FungiDB:CJI97_004973"/>
<comment type="cofactor">
    <cofactor evidence="1 8">
        <name>heme</name>
        <dbReference type="ChEBI" id="CHEBI:30413"/>
    </cofactor>
</comment>
<evidence type="ECO:0000256" key="1">
    <source>
        <dbReference type="ARBA" id="ARBA00001971"/>
    </source>
</evidence>
<dbReference type="PRINTS" id="PR01239">
    <property type="entry name" value="EP450IICYP52"/>
</dbReference>
<dbReference type="AlphaFoldDB" id="A0A0L0NZ80"/>
<evidence type="ECO:0000256" key="3">
    <source>
        <dbReference type="ARBA" id="ARBA00022617"/>
    </source>
</evidence>
<dbReference type="CDD" id="cd11063">
    <property type="entry name" value="CYP52"/>
    <property type="match status" value="1"/>
</dbReference>
<evidence type="ECO:0000313" key="11">
    <source>
        <dbReference type="EMBL" id="KND99348.1"/>
    </source>
</evidence>
<keyword evidence="3 8" id="KW-0349">Heme</keyword>
<keyword evidence="10" id="KW-1133">Transmembrane helix</keyword>
<dbReference type="GO" id="GO:0016712">
    <property type="term" value="F:oxidoreductase activity, acting on paired donors, with incorporation or reduction of molecular oxygen, reduced flavin or flavoprotein as one donor, and incorporation of one atom of oxygen"/>
    <property type="evidence" value="ECO:0007669"/>
    <property type="project" value="InterPro"/>
</dbReference>
<dbReference type="SUPFAM" id="SSF48264">
    <property type="entry name" value="Cytochrome P450"/>
    <property type="match status" value="1"/>
</dbReference>
<dbReference type="PRINTS" id="PR00385">
    <property type="entry name" value="P450"/>
</dbReference>
<dbReference type="InterPro" id="IPR036396">
    <property type="entry name" value="Cyt_P450_sf"/>
</dbReference>
<comment type="similarity">
    <text evidence="2 9">Belongs to the cytochrome P450 family.</text>
</comment>
<dbReference type="Proteomes" id="UP000037122">
    <property type="component" value="Unassembled WGS sequence"/>
</dbReference>
<keyword evidence="6 8" id="KW-0408">Iron</keyword>